<reference evidence="1" key="3">
    <citation type="submission" date="2016-12" db="EMBL/GenBank/DDBJ databases">
        <title>Annotation of the draft genome assembly of Crocosphaera watsonii WH 8501.</title>
        <authorList>
            <consortium name="US DOE Joint Genome Institute (JGI-ORNL)"/>
            <person name="Larimer F."/>
            <person name="Land M."/>
        </authorList>
    </citation>
    <scope>NUCLEOTIDE SEQUENCE</scope>
    <source>
        <strain evidence="1">WH 8501</strain>
    </source>
</reference>
<gene>
    <name evidence="1" type="ORF">CwatDRAFT_3699</name>
</gene>
<evidence type="ECO:0000313" key="2">
    <source>
        <dbReference type="Proteomes" id="UP000003922"/>
    </source>
</evidence>
<dbReference type="RefSeq" id="WP_007305652.1">
    <property type="nucleotide sequence ID" value="NZ_AADV02000018.1"/>
</dbReference>
<name>Q4C3F5_CROWT</name>
<organism evidence="1 2">
    <name type="scientific">Crocosphaera watsonii WH 8501</name>
    <dbReference type="NCBI Taxonomy" id="165597"/>
    <lineage>
        <taxon>Bacteria</taxon>
        <taxon>Bacillati</taxon>
        <taxon>Cyanobacteriota</taxon>
        <taxon>Cyanophyceae</taxon>
        <taxon>Oscillatoriophycideae</taxon>
        <taxon>Chroococcales</taxon>
        <taxon>Aphanothecaceae</taxon>
        <taxon>Crocosphaera</taxon>
    </lineage>
</organism>
<keyword evidence="2" id="KW-1185">Reference proteome</keyword>
<dbReference type="AlphaFoldDB" id="Q4C3F5"/>
<dbReference type="EMBL" id="AADV02000018">
    <property type="protein sequence ID" value="EAM50696.1"/>
    <property type="molecule type" value="Genomic_DNA"/>
</dbReference>
<dbReference type="Proteomes" id="UP000003922">
    <property type="component" value="Unassembled WGS sequence"/>
</dbReference>
<evidence type="ECO:0008006" key="3">
    <source>
        <dbReference type="Google" id="ProtNLM"/>
    </source>
</evidence>
<protein>
    <recommendedName>
        <fullName evidence="3">GCN5-related N-acetyltransferase</fullName>
    </recommendedName>
</protein>
<sequence length="213" mass="25003">MTFFFQRFSENLRKNNLNAENILLIERYLFPLKIIDHDIKNFIIPIEPKWAADLFDQKLAEQTLFGFSQIKLALNREAVYYKSKRSPKQLALGISGRILWYVSSGSNRKKFCHVGRIRACSRLDEVIIDTPKELHRKYRHLGIYELSNILEVAKNDEQTEIMAIKFSDTELFEYPVSLKEAQEILKNKTTFISPTYINNEKFAIIYKQGMKGQ</sequence>
<comment type="caution">
    <text evidence="1">The sequence shown here is derived from an EMBL/GenBank/DDBJ whole genome shotgun (WGS) entry which is preliminary data.</text>
</comment>
<reference evidence="1" key="1">
    <citation type="submission" date="2004-02" db="EMBL/GenBank/DDBJ databases">
        <authorList>
            <consortium name="DOE Joint Genome Institute"/>
        </authorList>
    </citation>
    <scope>NUCLEOTIDE SEQUENCE [LARGE SCALE GENOMIC DNA]</scope>
    <source>
        <strain evidence="1">WH 8501</strain>
    </source>
</reference>
<accession>Q4C3F5</accession>
<dbReference type="KEGG" id="cwa:CwatDRAFT_3699"/>
<evidence type="ECO:0000313" key="1">
    <source>
        <dbReference type="EMBL" id="EAM50696.1"/>
    </source>
</evidence>
<dbReference type="OrthoDB" id="226313at2"/>
<reference evidence="1" key="2">
    <citation type="submission" date="2005-06" db="EMBL/GenBank/DDBJ databases">
        <title>Sequencing of the draft genome and assembly of Crocosphaera watsonii WH 8501.</title>
        <authorList>
            <consortium name="US DOE Joint Genome Institute (JGI-PGF)"/>
            <person name="Copeland A."/>
            <person name="Lucas S."/>
            <person name="Lapidus A."/>
            <person name="Barry K."/>
            <person name="Detter C."/>
            <person name="Glavina T."/>
            <person name="Hammon N."/>
            <person name="Israni S."/>
            <person name="Pitluck S."/>
            <person name="Richardson P."/>
        </authorList>
    </citation>
    <scope>NUCLEOTIDE SEQUENCE [LARGE SCALE GENOMIC DNA]</scope>
    <source>
        <strain evidence="1">WH 8501</strain>
    </source>
</reference>
<proteinExistence type="predicted"/>